<gene>
    <name evidence="2" type="ORF">ASTO00021_LOCUS8722</name>
</gene>
<evidence type="ECO:0000313" key="2">
    <source>
        <dbReference type="EMBL" id="CAE0438484.1"/>
    </source>
</evidence>
<accession>A0A7S3LQ31</accession>
<dbReference type="AlphaFoldDB" id="A0A7S3LQ31"/>
<dbReference type="EMBL" id="HBIN01011624">
    <property type="protein sequence ID" value="CAE0438484.1"/>
    <property type="molecule type" value="Transcribed_RNA"/>
</dbReference>
<evidence type="ECO:0000256" key="1">
    <source>
        <dbReference type="SAM" id="MobiDB-lite"/>
    </source>
</evidence>
<protein>
    <submittedName>
        <fullName evidence="2">Uncharacterized protein</fullName>
    </submittedName>
</protein>
<reference evidence="2" key="1">
    <citation type="submission" date="2021-01" db="EMBL/GenBank/DDBJ databases">
        <authorList>
            <person name="Corre E."/>
            <person name="Pelletier E."/>
            <person name="Niang G."/>
            <person name="Scheremetjew M."/>
            <person name="Finn R."/>
            <person name="Kale V."/>
            <person name="Holt S."/>
            <person name="Cochrane G."/>
            <person name="Meng A."/>
            <person name="Brown T."/>
            <person name="Cohen L."/>
        </authorList>
    </citation>
    <scope>NUCLEOTIDE SEQUENCE</scope>
    <source>
        <strain evidence="2">GSBS06</strain>
    </source>
</reference>
<feature type="region of interest" description="Disordered" evidence="1">
    <location>
        <begin position="1"/>
        <end position="25"/>
    </location>
</feature>
<name>A0A7S3LQ31_9STRA</name>
<organism evidence="2">
    <name type="scientific">Aplanochytrium stocchinoi</name>
    <dbReference type="NCBI Taxonomy" id="215587"/>
    <lineage>
        <taxon>Eukaryota</taxon>
        <taxon>Sar</taxon>
        <taxon>Stramenopiles</taxon>
        <taxon>Bigyra</taxon>
        <taxon>Labyrinthulomycetes</taxon>
        <taxon>Thraustochytrida</taxon>
        <taxon>Thraustochytriidae</taxon>
        <taxon>Aplanochytrium</taxon>
    </lineage>
</organism>
<proteinExistence type="predicted"/>
<sequence length="246" mass="27167">MDIIDLCNESEDSESELHETQRHQQPVFSFSAAPSTQDIEINLCDESGSDSSSMISDDADSISIENAQVTEHSTPYHVESERFPIENQLSATRLNYPRTQVGGSPIGPSNTHIEPSHKIRIENLISASNPCHPRSQSYGRVPTGPSNRLFSGSNKIVHIRVARKRSLQLLKAAHKKAGVSQKSFYKKMKKKREVVLSNQSSNFDPSRKYSNYSSGNLDALSSAAYTDGVGTSCLSESLETTLEEDF</sequence>